<dbReference type="GO" id="GO:0009432">
    <property type="term" value="P:SOS response"/>
    <property type="evidence" value="ECO:0007669"/>
    <property type="project" value="TreeGrafter"/>
</dbReference>
<dbReference type="GO" id="GO:0018169">
    <property type="term" value="F:ribosomal S6-glutamic acid ligase activity"/>
    <property type="evidence" value="ECO:0007669"/>
    <property type="project" value="TreeGrafter"/>
</dbReference>
<comment type="caution">
    <text evidence="3">The sequence shown here is derived from an EMBL/GenBank/DDBJ whole genome shotgun (WGS) entry which is preliminary data.</text>
</comment>
<evidence type="ECO:0000256" key="1">
    <source>
        <dbReference type="PROSITE-ProRule" id="PRU00409"/>
    </source>
</evidence>
<evidence type="ECO:0000259" key="2">
    <source>
        <dbReference type="PROSITE" id="PS50975"/>
    </source>
</evidence>
<reference evidence="3" key="1">
    <citation type="submission" date="2021-05" db="EMBL/GenBank/DDBJ databases">
        <title>Energy efficiency and biological interactions define the core microbiome of deep oligotrophic groundwater.</title>
        <authorList>
            <person name="Mehrshad M."/>
            <person name="Lopez-Fernandez M."/>
            <person name="Bell E."/>
            <person name="Bernier-Latmani R."/>
            <person name="Bertilsson S."/>
            <person name="Dopson M."/>
        </authorList>
    </citation>
    <scope>NUCLEOTIDE SEQUENCE</scope>
    <source>
        <strain evidence="3">Modern_marine.mb.64</strain>
    </source>
</reference>
<name>A0A948RUT0_UNCEI</name>
<dbReference type="AlphaFoldDB" id="A0A948RUT0"/>
<dbReference type="GO" id="GO:0005524">
    <property type="term" value="F:ATP binding"/>
    <property type="evidence" value="ECO:0007669"/>
    <property type="project" value="UniProtKB-UniRule"/>
</dbReference>
<protein>
    <recommendedName>
        <fullName evidence="2">ATP-grasp domain-containing protein</fullName>
    </recommendedName>
</protein>
<evidence type="ECO:0000313" key="4">
    <source>
        <dbReference type="Proteomes" id="UP000777784"/>
    </source>
</evidence>
<accession>A0A948RUT0</accession>
<feature type="domain" description="ATP-grasp" evidence="2">
    <location>
        <begin position="128"/>
        <end position="322"/>
    </location>
</feature>
<dbReference type="SUPFAM" id="SSF56059">
    <property type="entry name" value="Glutathione synthetase ATP-binding domain-like"/>
    <property type="match status" value="1"/>
</dbReference>
<dbReference type="Proteomes" id="UP000777784">
    <property type="component" value="Unassembled WGS sequence"/>
</dbReference>
<organism evidence="3 4">
    <name type="scientific">Eiseniibacteriota bacterium</name>
    <dbReference type="NCBI Taxonomy" id="2212470"/>
    <lineage>
        <taxon>Bacteria</taxon>
        <taxon>Candidatus Eiseniibacteriota</taxon>
    </lineage>
</organism>
<dbReference type="Gene3D" id="3.30.470.20">
    <property type="entry name" value="ATP-grasp fold, B domain"/>
    <property type="match status" value="1"/>
</dbReference>
<dbReference type="Pfam" id="PF21068">
    <property type="entry name" value="ATPgraspMvdD"/>
    <property type="match status" value="1"/>
</dbReference>
<keyword evidence="1" id="KW-0067">ATP-binding</keyword>
<dbReference type="GO" id="GO:0046872">
    <property type="term" value="F:metal ion binding"/>
    <property type="evidence" value="ECO:0007669"/>
    <property type="project" value="InterPro"/>
</dbReference>
<dbReference type="InterPro" id="IPR011761">
    <property type="entry name" value="ATP-grasp"/>
</dbReference>
<dbReference type="InterPro" id="IPR048936">
    <property type="entry name" value="MvdD-like_ATPgrasp"/>
</dbReference>
<dbReference type="PANTHER" id="PTHR21621:SF0">
    <property type="entry name" value="BETA-CITRYLGLUTAMATE SYNTHASE B-RELATED"/>
    <property type="match status" value="1"/>
</dbReference>
<dbReference type="PANTHER" id="PTHR21621">
    <property type="entry name" value="RIBOSOMAL PROTEIN S6 MODIFICATION PROTEIN"/>
    <property type="match status" value="1"/>
</dbReference>
<evidence type="ECO:0000313" key="3">
    <source>
        <dbReference type="EMBL" id="MBU2689953.1"/>
    </source>
</evidence>
<dbReference type="EMBL" id="JAHJDP010000020">
    <property type="protein sequence ID" value="MBU2689953.1"/>
    <property type="molecule type" value="Genomic_DNA"/>
</dbReference>
<dbReference type="PROSITE" id="PS50975">
    <property type="entry name" value="ATP_GRASP"/>
    <property type="match status" value="1"/>
</dbReference>
<proteinExistence type="predicted"/>
<dbReference type="GO" id="GO:0005737">
    <property type="term" value="C:cytoplasm"/>
    <property type="evidence" value="ECO:0007669"/>
    <property type="project" value="TreeGrafter"/>
</dbReference>
<gene>
    <name evidence="3" type="ORF">KJ970_03430</name>
</gene>
<keyword evidence="1" id="KW-0547">Nucleotide-binding</keyword>
<sequence length="330" mass="37931">MILIVTNKKDYTADFLILELKRQGEKYVRFNLEDFPQHIRLAWKLNNGVVDGQISFPNLNVEFSEIHSVWYRRPVLPRPDPNIRNPAAYEFAASESQASLDGIWRTLDCFWVSHPDNLRKAESKLLQLKIAAKIGFSVWPTLLTNDPTIGKEFFQDQEENIIYKPINRAQLTRDGRVDLIYTNPVKSNHLPEFDRISLAPSLFQKYVPKKAEIRVTVIGNRIFAVELDSQSQIESIHDWRRGDTAKIRHGSHQLPLETENACRALVKELGLAFGAIDLILTPKGEYVFLEINPNGQWAWIQQMCPKVALRQTLTELLRSGVAFYDDGCDE</sequence>